<gene>
    <name evidence="2" type="ORF">CN689_26225</name>
    <name evidence="1" type="ORF">DTO10_25185</name>
</gene>
<organism evidence="2 3">
    <name type="scientific">Peribacillus butanolivorans</name>
    <dbReference type="NCBI Taxonomy" id="421767"/>
    <lineage>
        <taxon>Bacteria</taxon>
        <taxon>Bacillati</taxon>
        <taxon>Bacillota</taxon>
        <taxon>Bacilli</taxon>
        <taxon>Bacillales</taxon>
        <taxon>Bacillaceae</taxon>
        <taxon>Peribacillus</taxon>
    </lineage>
</organism>
<evidence type="ECO:0000313" key="3">
    <source>
        <dbReference type="Proteomes" id="UP000220106"/>
    </source>
</evidence>
<dbReference type="Proteomes" id="UP000260457">
    <property type="component" value="Chromosome"/>
</dbReference>
<dbReference type="AlphaFoldDB" id="A0AAX0RXS1"/>
<keyword evidence="4" id="KW-1185">Reference proteome</keyword>
<accession>A0AAX0RXS1</accession>
<dbReference type="GeneID" id="95401490"/>
<dbReference type="KEGG" id="pbut:DTO10_25185"/>
<evidence type="ECO:0000313" key="2">
    <source>
        <dbReference type="EMBL" id="PEJ25846.1"/>
    </source>
</evidence>
<reference evidence="2 3" key="1">
    <citation type="submission" date="2017-09" db="EMBL/GenBank/DDBJ databases">
        <title>Large-scale bioinformatics analysis of Bacillus genomes uncovers conserved roles of natural products in bacterial physiology.</title>
        <authorList>
            <consortium name="Agbiome Team Llc"/>
            <person name="Bleich R.M."/>
            <person name="Kirk G.J."/>
            <person name="Santa Maria K.C."/>
            <person name="Allen S.E."/>
            <person name="Farag S."/>
            <person name="Shank E.A."/>
            <person name="Bowers A."/>
        </authorList>
    </citation>
    <scope>NUCLEOTIDE SEQUENCE [LARGE SCALE GENOMIC DNA]</scope>
    <source>
        <strain evidence="2 3">AFS003229</strain>
    </source>
</reference>
<dbReference type="EMBL" id="CP030926">
    <property type="protein sequence ID" value="AXN41344.1"/>
    <property type="molecule type" value="Genomic_DNA"/>
</dbReference>
<evidence type="ECO:0000313" key="4">
    <source>
        <dbReference type="Proteomes" id="UP000260457"/>
    </source>
</evidence>
<evidence type="ECO:0000313" key="1">
    <source>
        <dbReference type="EMBL" id="AXN41344.1"/>
    </source>
</evidence>
<reference evidence="1 4" key="2">
    <citation type="submission" date="2018-07" db="EMBL/GenBank/DDBJ databases">
        <title>The molecular basis for the intramolecular migration of carboxyl group in the catabolism of para-hydroxybenzoate via gentisate.</title>
        <authorList>
            <person name="Zhao H."/>
            <person name="Xu Y."/>
            <person name="Lin S."/>
            <person name="Spain J.C."/>
            <person name="Zhou N.-Y."/>
        </authorList>
    </citation>
    <scope>NUCLEOTIDE SEQUENCE [LARGE SCALE GENOMIC DNA]</scope>
    <source>
        <strain evidence="1 4">PHB-7a</strain>
    </source>
</reference>
<sequence length="109" mass="12710">MKKVTIDKLTFKNHLSTIEQLSLKDFMFKWLGSPEEGLDDFLPLTYTDTVFAKMETPLETNFRIQGDETLRYVTITEDNQIVIGVLDLNQELAFRILSLEEHLESNLNR</sequence>
<proteinExistence type="predicted"/>
<protein>
    <submittedName>
        <fullName evidence="2">Uncharacterized protein</fullName>
    </submittedName>
</protein>
<dbReference type="RefSeq" id="WP_056519558.1">
    <property type="nucleotide sequence ID" value="NZ_CP030926.1"/>
</dbReference>
<dbReference type="Proteomes" id="UP000220106">
    <property type="component" value="Unassembled WGS sequence"/>
</dbReference>
<dbReference type="EMBL" id="NUEQ01000116">
    <property type="protein sequence ID" value="PEJ25846.1"/>
    <property type="molecule type" value="Genomic_DNA"/>
</dbReference>
<name>A0AAX0RXS1_9BACI</name>